<dbReference type="AlphaFoldDB" id="A0AAN7AKU9"/>
<dbReference type="Proteomes" id="UP001302126">
    <property type="component" value="Unassembled WGS sequence"/>
</dbReference>
<proteinExistence type="predicted"/>
<evidence type="ECO:0000313" key="1">
    <source>
        <dbReference type="EMBL" id="KAK4189787.1"/>
    </source>
</evidence>
<sequence length="224" mass="25461">MPYHRNPRSRGRRASKDRTMPQNRILVETFDAQCALDVLLPPLRPKTSDHASKEEVWLDCIYSSSSRYRLEHCVTPTPSIGMYIYIPTLIESHAFWQVVMKVEKSVKLIQISFPVLSFTCLLATSATARFFRHSVGFLSFPETGNPPCFLSFSKHDLRGPALAATCFKPRVHSVTMRLFWPYSSSLILRCNCVRIDHSFCCASEMSSFCLRPFVLGIGEPCLVC</sequence>
<comment type="caution">
    <text evidence="1">The sequence shown here is derived from an EMBL/GenBank/DDBJ whole genome shotgun (WGS) entry which is preliminary data.</text>
</comment>
<name>A0AAN7AKU9_9PEZI</name>
<reference evidence="1" key="2">
    <citation type="submission" date="2023-05" db="EMBL/GenBank/DDBJ databases">
        <authorList>
            <consortium name="Lawrence Berkeley National Laboratory"/>
            <person name="Steindorff A."/>
            <person name="Hensen N."/>
            <person name="Bonometti L."/>
            <person name="Westerberg I."/>
            <person name="Brannstrom I.O."/>
            <person name="Guillou S."/>
            <person name="Cros-Aarteil S."/>
            <person name="Calhoun S."/>
            <person name="Haridas S."/>
            <person name="Kuo A."/>
            <person name="Mondo S."/>
            <person name="Pangilinan J."/>
            <person name="Riley R."/>
            <person name="Labutti K."/>
            <person name="Andreopoulos B."/>
            <person name="Lipzen A."/>
            <person name="Chen C."/>
            <person name="Yanf M."/>
            <person name="Daum C."/>
            <person name="Ng V."/>
            <person name="Clum A."/>
            <person name="Ohm R."/>
            <person name="Martin F."/>
            <person name="Silar P."/>
            <person name="Natvig D."/>
            <person name="Lalanne C."/>
            <person name="Gautier V."/>
            <person name="Ament-Velasquez S.L."/>
            <person name="Kruys A."/>
            <person name="Hutchinson M.I."/>
            <person name="Powell A.J."/>
            <person name="Barry K."/>
            <person name="Miller A.N."/>
            <person name="Grigoriev I.V."/>
            <person name="Debuchy R."/>
            <person name="Gladieux P."/>
            <person name="Thoren M.H."/>
            <person name="Johannesson H."/>
        </authorList>
    </citation>
    <scope>NUCLEOTIDE SEQUENCE</scope>
    <source>
        <strain evidence="1">PSN309</strain>
    </source>
</reference>
<evidence type="ECO:0000313" key="2">
    <source>
        <dbReference type="Proteomes" id="UP001302126"/>
    </source>
</evidence>
<organism evidence="1 2">
    <name type="scientific">Podospora australis</name>
    <dbReference type="NCBI Taxonomy" id="1536484"/>
    <lineage>
        <taxon>Eukaryota</taxon>
        <taxon>Fungi</taxon>
        <taxon>Dikarya</taxon>
        <taxon>Ascomycota</taxon>
        <taxon>Pezizomycotina</taxon>
        <taxon>Sordariomycetes</taxon>
        <taxon>Sordariomycetidae</taxon>
        <taxon>Sordariales</taxon>
        <taxon>Podosporaceae</taxon>
        <taxon>Podospora</taxon>
    </lineage>
</organism>
<gene>
    <name evidence="1" type="ORF">QBC35DRAFT_129756</name>
</gene>
<accession>A0AAN7AKU9</accession>
<dbReference type="EMBL" id="MU864372">
    <property type="protein sequence ID" value="KAK4189787.1"/>
    <property type="molecule type" value="Genomic_DNA"/>
</dbReference>
<protein>
    <submittedName>
        <fullName evidence="1">Uncharacterized protein</fullName>
    </submittedName>
</protein>
<keyword evidence="2" id="KW-1185">Reference proteome</keyword>
<reference evidence="1" key="1">
    <citation type="journal article" date="2023" name="Mol. Phylogenet. Evol.">
        <title>Genome-scale phylogeny and comparative genomics of the fungal order Sordariales.</title>
        <authorList>
            <person name="Hensen N."/>
            <person name="Bonometti L."/>
            <person name="Westerberg I."/>
            <person name="Brannstrom I.O."/>
            <person name="Guillou S."/>
            <person name="Cros-Aarteil S."/>
            <person name="Calhoun S."/>
            <person name="Haridas S."/>
            <person name="Kuo A."/>
            <person name="Mondo S."/>
            <person name="Pangilinan J."/>
            <person name="Riley R."/>
            <person name="LaButti K."/>
            <person name="Andreopoulos B."/>
            <person name="Lipzen A."/>
            <person name="Chen C."/>
            <person name="Yan M."/>
            <person name="Daum C."/>
            <person name="Ng V."/>
            <person name="Clum A."/>
            <person name="Steindorff A."/>
            <person name="Ohm R.A."/>
            <person name="Martin F."/>
            <person name="Silar P."/>
            <person name="Natvig D.O."/>
            <person name="Lalanne C."/>
            <person name="Gautier V."/>
            <person name="Ament-Velasquez S.L."/>
            <person name="Kruys A."/>
            <person name="Hutchinson M.I."/>
            <person name="Powell A.J."/>
            <person name="Barry K."/>
            <person name="Miller A.N."/>
            <person name="Grigoriev I.V."/>
            <person name="Debuchy R."/>
            <person name="Gladieux P."/>
            <person name="Hiltunen Thoren M."/>
            <person name="Johannesson H."/>
        </authorList>
    </citation>
    <scope>NUCLEOTIDE SEQUENCE</scope>
    <source>
        <strain evidence="1">PSN309</strain>
    </source>
</reference>